<evidence type="ECO:0000313" key="3">
    <source>
        <dbReference type="Proteomes" id="UP000284842"/>
    </source>
</evidence>
<gene>
    <name evidence="2" type="ORF">CVT24_007542</name>
</gene>
<dbReference type="Proteomes" id="UP000284842">
    <property type="component" value="Unassembled WGS sequence"/>
</dbReference>
<feature type="compositionally biased region" description="Low complexity" evidence="1">
    <location>
        <begin position="33"/>
        <end position="47"/>
    </location>
</feature>
<evidence type="ECO:0000313" key="2">
    <source>
        <dbReference type="EMBL" id="PPQ79260.1"/>
    </source>
</evidence>
<dbReference type="AlphaFoldDB" id="A0A409WLG0"/>
<dbReference type="EMBL" id="NHTK01005423">
    <property type="protein sequence ID" value="PPQ79260.1"/>
    <property type="molecule type" value="Genomic_DNA"/>
</dbReference>
<name>A0A409WLG0_9AGAR</name>
<sequence length="181" mass="20176">MSSSTKAKKSKPVGKRPTKKRAQNQFSSPGRPSNPIVIPSSPIRAPSIPIPDLEPPEQIVFGPPPTMEEIRNELLEMEAARWREGLALQVLVEVMAEQEHEVASAQEIEAATKTISAWMKVNTRCCCHIIEPFRDNALHATEIVQGIRAERLRKATLDLDVAEAIRRIALSHVNQPPNHCR</sequence>
<reference evidence="2 3" key="1">
    <citation type="journal article" date="2018" name="Evol. Lett.">
        <title>Horizontal gene cluster transfer increased hallucinogenic mushroom diversity.</title>
        <authorList>
            <person name="Reynolds H.T."/>
            <person name="Vijayakumar V."/>
            <person name="Gluck-Thaler E."/>
            <person name="Korotkin H.B."/>
            <person name="Matheny P.B."/>
            <person name="Slot J.C."/>
        </authorList>
    </citation>
    <scope>NUCLEOTIDE SEQUENCE [LARGE SCALE GENOMIC DNA]</scope>
    <source>
        <strain evidence="2 3">2629</strain>
    </source>
</reference>
<feature type="compositionally biased region" description="Basic residues" evidence="1">
    <location>
        <begin position="1"/>
        <end position="22"/>
    </location>
</feature>
<protein>
    <submittedName>
        <fullName evidence="2">Uncharacterized protein</fullName>
    </submittedName>
</protein>
<keyword evidence="3" id="KW-1185">Reference proteome</keyword>
<feature type="region of interest" description="Disordered" evidence="1">
    <location>
        <begin position="1"/>
        <end position="61"/>
    </location>
</feature>
<evidence type="ECO:0000256" key="1">
    <source>
        <dbReference type="SAM" id="MobiDB-lite"/>
    </source>
</evidence>
<proteinExistence type="predicted"/>
<accession>A0A409WLG0</accession>
<dbReference type="InParanoid" id="A0A409WLG0"/>
<comment type="caution">
    <text evidence="2">The sequence shown here is derived from an EMBL/GenBank/DDBJ whole genome shotgun (WGS) entry which is preliminary data.</text>
</comment>
<organism evidence="2 3">
    <name type="scientific">Panaeolus cyanescens</name>
    <dbReference type="NCBI Taxonomy" id="181874"/>
    <lineage>
        <taxon>Eukaryota</taxon>
        <taxon>Fungi</taxon>
        <taxon>Dikarya</taxon>
        <taxon>Basidiomycota</taxon>
        <taxon>Agaricomycotina</taxon>
        <taxon>Agaricomycetes</taxon>
        <taxon>Agaricomycetidae</taxon>
        <taxon>Agaricales</taxon>
        <taxon>Agaricineae</taxon>
        <taxon>Galeropsidaceae</taxon>
        <taxon>Panaeolus</taxon>
    </lineage>
</organism>